<sequence>MANSHTVMPGIYYTNATVLNVANTASGISANNQQGIAFPISHPTVNGTISLNGHNNTLITTTNGIHRPVNRITIQGTSNNATYLAPISNNIIFNSNSSSYQIGSNGILERIPGHNLNILTNSALSTTALSSTSTSSTECHVNKQINSNVEVVGLSEVAEQKYTLDEVKEERKEIKKDIMKKEPQEEEEEEEPVIDIMINNVVCSFSVGCHLNLRNIALTGKNVEFRKENGMVTLKLRRPLTTASIWSSGKITCTGSTSEDQARIAARRVARSLQKLGYNVKFRNYRIVNVLGTCTMPFAIKISQFSQNHRHSASYEPELHPGVTYRIEHPKATLKIFSTGSITVTAPSVANVQSAIETIYPLVKEFSKRRSPEEDQELKKNQMKNTVVESEESDGDV</sequence>
<dbReference type="GO" id="GO:0005634">
    <property type="term" value="C:nucleus"/>
    <property type="evidence" value="ECO:0007669"/>
    <property type="project" value="UniProtKB-SubCell"/>
</dbReference>
<dbReference type="InterPro" id="IPR000814">
    <property type="entry name" value="TBP"/>
</dbReference>
<comment type="caution">
    <text evidence="12">The sequence shown here is derived from an EMBL/GenBank/DDBJ whole genome shotgun (WGS) entry which is preliminary data.</text>
</comment>
<dbReference type="FunFam" id="3.30.310.10:FF:000005">
    <property type="entry name" value="TATA box-binding protein-like 1"/>
    <property type="match status" value="1"/>
</dbReference>
<dbReference type="GO" id="GO:0003677">
    <property type="term" value="F:DNA binding"/>
    <property type="evidence" value="ECO:0007669"/>
    <property type="project" value="UniProtKB-KW"/>
</dbReference>
<dbReference type="FunFam" id="3.30.310.10:FF:000009">
    <property type="entry name" value="TatA box-binding protein-like protein 1"/>
    <property type="match status" value="1"/>
</dbReference>
<keyword evidence="8" id="KW-0539">Nucleus</keyword>
<evidence type="ECO:0000256" key="9">
    <source>
        <dbReference type="ARBA" id="ARBA00023474"/>
    </source>
</evidence>
<comment type="similarity">
    <text evidence="3">Belongs to the TBP family.</text>
</comment>
<evidence type="ECO:0000256" key="10">
    <source>
        <dbReference type="ARBA" id="ARBA00033173"/>
    </source>
</evidence>
<evidence type="ECO:0000256" key="7">
    <source>
        <dbReference type="ARBA" id="ARBA00023163"/>
    </source>
</evidence>
<evidence type="ECO:0000256" key="11">
    <source>
        <dbReference type="SAM" id="MobiDB-lite"/>
    </source>
</evidence>
<evidence type="ECO:0000256" key="5">
    <source>
        <dbReference type="ARBA" id="ARBA00023015"/>
    </source>
</evidence>
<dbReference type="InterPro" id="IPR015445">
    <property type="entry name" value="TBP-like"/>
</dbReference>
<dbReference type="EMBL" id="SEYY01000690">
    <property type="protein sequence ID" value="KAB7506714.1"/>
    <property type="molecule type" value="Genomic_DNA"/>
</dbReference>
<dbReference type="PRINTS" id="PR00686">
    <property type="entry name" value="TIFACTORIID"/>
</dbReference>
<feature type="region of interest" description="Disordered" evidence="11">
    <location>
        <begin position="369"/>
        <end position="397"/>
    </location>
</feature>
<comment type="subcellular location">
    <subcellularLocation>
        <location evidence="2">Cytoplasm</location>
    </subcellularLocation>
    <subcellularLocation>
        <location evidence="1">Nucleus</location>
    </subcellularLocation>
</comment>
<dbReference type="OrthoDB" id="2127950at2759"/>
<keyword evidence="4" id="KW-0963">Cytoplasm</keyword>
<reference evidence="12 13" key="1">
    <citation type="journal article" date="2019" name="PLoS Biol.">
        <title>Sex chromosomes control vertical transmission of feminizing Wolbachia symbionts in an isopod.</title>
        <authorList>
            <person name="Becking T."/>
            <person name="Chebbi M.A."/>
            <person name="Giraud I."/>
            <person name="Moumen B."/>
            <person name="Laverre T."/>
            <person name="Caubet Y."/>
            <person name="Peccoud J."/>
            <person name="Gilbert C."/>
            <person name="Cordaux R."/>
        </authorList>
    </citation>
    <scope>NUCLEOTIDE SEQUENCE [LARGE SCALE GENOMIC DNA]</scope>
    <source>
        <strain evidence="12">ANa2</strain>
        <tissue evidence="12">Whole body excluding digestive tract and cuticle</tissue>
    </source>
</reference>
<dbReference type="CDD" id="cd04517">
    <property type="entry name" value="TLF"/>
    <property type="match status" value="1"/>
</dbReference>
<evidence type="ECO:0000256" key="2">
    <source>
        <dbReference type="ARBA" id="ARBA00004496"/>
    </source>
</evidence>
<name>A0A5N5TKL9_9CRUS</name>
<dbReference type="AlphaFoldDB" id="A0A5N5TKL9"/>
<dbReference type="PANTHER" id="PTHR10126">
    <property type="entry name" value="TATA-BOX BINDING PROTEIN"/>
    <property type="match status" value="1"/>
</dbReference>
<dbReference type="Gene3D" id="3.30.310.10">
    <property type="entry name" value="TATA-Binding Protein"/>
    <property type="match status" value="2"/>
</dbReference>
<dbReference type="SUPFAM" id="SSF55945">
    <property type="entry name" value="TATA-box binding protein-like"/>
    <property type="match status" value="2"/>
</dbReference>
<evidence type="ECO:0000256" key="6">
    <source>
        <dbReference type="ARBA" id="ARBA00023125"/>
    </source>
</evidence>
<evidence type="ECO:0000313" key="13">
    <source>
        <dbReference type="Proteomes" id="UP000326759"/>
    </source>
</evidence>
<protein>
    <recommendedName>
        <fullName evidence="9">TATA box-binding protein-like 1</fullName>
    </recommendedName>
    <alternativeName>
        <fullName evidence="10">TBP-like factor</fullName>
    </alternativeName>
</protein>
<keyword evidence="6" id="KW-0238">DNA-binding</keyword>
<evidence type="ECO:0000256" key="1">
    <source>
        <dbReference type="ARBA" id="ARBA00004123"/>
    </source>
</evidence>
<evidence type="ECO:0000313" key="12">
    <source>
        <dbReference type="EMBL" id="KAB7506714.1"/>
    </source>
</evidence>
<dbReference type="Proteomes" id="UP000326759">
    <property type="component" value="Unassembled WGS sequence"/>
</dbReference>
<keyword evidence="7" id="KW-0804">Transcription</keyword>
<evidence type="ECO:0000256" key="4">
    <source>
        <dbReference type="ARBA" id="ARBA00022490"/>
    </source>
</evidence>
<dbReference type="GO" id="GO:0005737">
    <property type="term" value="C:cytoplasm"/>
    <property type="evidence" value="ECO:0007669"/>
    <property type="project" value="UniProtKB-SubCell"/>
</dbReference>
<feature type="compositionally biased region" description="Basic and acidic residues" evidence="11">
    <location>
        <begin position="369"/>
        <end position="380"/>
    </location>
</feature>
<dbReference type="GO" id="GO:0006352">
    <property type="term" value="P:DNA-templated transcription initiation"/>
    <property type="evidence" value="ECO:0007669"/>
    <property type="project" value="InterPro"/>
</dbReference>
<keyword evidence="13" id="KW-1185">Reference proteome</keyword>
<proteinExistence type="inferred from homology"/>
<evidence type="ECO:0000256" key="3">
    <source>
        <dbReference type="ARBA" id="ARBA00005560"/>
    </source>
</evidence>
<gene>
    <name evidence="12" type="primary">tbpl1</name>
    <name evidence="12" type="ORF">Anas_00728</name>
</gene>
<keyword evidence="5" id="KW-0805">Transcription regulation</keyword>
<dbReference type="Pfam" id="PF00352">
    <property type="entry name" value="TBP"/>
    <property type="match status" value="2"/>
</dbReference>
<accession>A0A5N5TKL9</accession>
<dbReference type="InterPro" id="IPR012295">
    <property type="entry name" value="TBP_dom_sf"/>
</dbReference>
<organism evidence="12 13">
    <name type="scientific">Armadillidium nasatum</name>
    <dbReference type="NCBI Taxonomy" id="96803"/>
    <lineage>
        <taxon>Eukaryota</taxon>
        <taxon>Metazoa</taxon>
        <taxon>Ecdysozoa</taxon>
        <taxon>Arthropoda</taxon>
        <taxon>Crustacea</taxon>
        <taxon>Multicrustacea</taxon>
        <taxon>Malacostraca</taxon>
        <taxon>Eumalacostraca</taxon>
        <taxon>Peracarida</taxon>
        <taxon>Isopoda</taxon>
        <taxon>Oniscidea</taxon>
        <taxon>Crinocheta</taxon>
        <taxon>Armadillidiidae</taxon>
        <taxon>Armadillidium</taxon>
    </lineage>
</organism>
<evidence type="ECO:0000256" key="8">
    <source>
        <dbReference type="ARBA" id="ARBA00023242"/>
    </source>
</evidence>